<name>A0ABS7ZL27_9MICO</name>
<evidence type="ECO:0000256" key="2">
    <source>
        <dbReference type="ARBA" id="ARBA00022692"/>
    </source>
</evidence>
<organism evidence="8 9">
    <name type="scientific">Isoptericola luteus</name>
    <dbReference type="NCBI Taxonomy" id="2879484"/>
    <lineage>
        <taxon>Bacteria</taxon>
        <taxon>Bacillati</taxon>
        <taxon>Actinomycetota</taxon>
        <taxon>Actinomycetes</taxon>
        <taxon>Micrococcales</taxon>
        <taxon>Promicromonosporaceae</taxon>
        <taxon>Isoptericola</taxon>
    </lineage>
</organism>
<dbReference type="Proteomes" id="UP001319870">
    <property type="component" value="Unassembled WGS sequence"/>
</dbReference>
<dbReference type="InterPro" id="IPR036259">
    <property type="entry name" value="MFS_trans_sf"/>
</dbReference>
<sequence>MTRPTPTPGTPVPAPRPESHRRRNLTALVLGNALSGVGVAVGASVGALLTERLGGTSVAGLAQAVGVLAAAIAAIPLANLAARRGRRVALGLGYALAAAGALITVLSAVAGSLPVQLVGIGLFGIANAVTLQSRFAAADDAPAASRARTMSVVVWATTVGSVLGPNLSAPGDDLGAGLGLPPLAGPYVLALVALLAASTVVTALYRAPARADGDDDAVPTGSPLVPPLGSRAALRWAWHHPVARFGLVMPACAHAVMIVVMVMTPLHLQHAGMSLEVVGVVISLHIVGMFAFSPVFGWLADKIGGVRTTAVGIGLLAVALVLGVTAAATAPAEAVHAAHGAAPAGGPTLTAAALLVLGLGWSACLIGASALLASVVEPQVKLPLQGVSDAAMNYAGAAAAAVAGPVLAWGGFGAVNGVGALILAPAILALVSAARRRSRATV</sequence>
<feature type="transmembrane region" description="Helical" evidence="6">
    <location>
        <begin position="149"/>
        <end position="167"/>
    </location>
</feature>
<feature type="transmembrane region" description="Helical" evidence="6">
    <location>
        <begin position="418"/>
        <end position="434"/>
    </location>
</feature>
<feature type="transmembrane region" description="Helical" evidence="6">
    <location>
        <begin position="245"/>
        <end position="266"/>
    </location>
</feature>
<keyword evidence="9" id="KW-1185">Reference proteome</keyword>
<comment type="caution">
    <text evidence="8">The sequence shown here is derived from an EMBL/GenBank/DDBJ whole genome shotgun (WGS) entry which is preliminary data.</text>
</comment>
<evidence type="ECO:0000256" key="6">
    <source>
        <dbReference type="SAM" id="Phobius"/>
    </source>
</evidence>
<dbReference type="SUPFAM" id="SSF103473">
    <property type="entry name" value="MFS general substrate transporter"/>
    <property type="match status" value="1"/>
</dbReference>
<evidence type="ECO:0000256" key="4">
    <source>
        <dbReference type="ARBA" id="ARBA00023136"/>
    </source>
</evidence>
<feature type="domain" description="Major facilitator superfamily (MFS) profile" evidence="7">
    <location>
        <begin position="24"/>
        <end position="437"/>
    </location>
</feature>
<accession>A0ABS7ZL27</accession>
<dbReference type="PANTHER" id="PTHR23534">
    <property type="entry name" value="MFS PERMEASE"/>
    <property type="match status" value="1"/>
</dbReference>
<dbReference type="InterPro" id="IPR011701">
    <property type="entry name" value="MFS"/>
</dbReference>
<dbReference type="Pfam" id="PF07690">
    <property type="entry name" value="MFS_1"/>
    <property type="match status" value="1"/>
</dbReference>
<feature type="compositionally biased region" description="Pro residues" evidence="5">
    <location>
        <begin position="1"/>
        <end position="16"/>
    </location>
</feature>
<protein>
    <submittedName>
        <fullName evidence="8">MFS transporter</fullName>
    </submittedName>
</protein>
<evidence type="ECO:0000313" key="9">
    <source>
        <dbReference type="Proteomes" id="UP001319870"/>
    </source>
</evidence>
<feature type="transmembrane region" description="Helical" evidence="6">
    <location>
        <begin position="187"/>
        <end position="205"/>
    </location>
</feature>
<comment type="subcellular location">
    <subcellularLocation>
        <location evidence="1">Cell membrane</location>
        <topology evidence="1">Multi-pass membrane protein</topology>
    </subcellularLocation>
</comment>
<feature type="transmembrane region" description="Helical" evidence="6">
    <location>
        <begin position="117"/>
        <end position="137"/>
    </location>
</feature>
<keyword evidence="2 6" id="KW-0812">Transmembrane</keyword>
<reference evidence="8 9" key="1">
    <citation type="submission" date="2021-09" db="EMBL/GenBank/DDBJ databases">
        <title>Isoptericola luteus sp. nov., a novel bacterium isolated from Harbin, the capital city of Heilongjiang province.</title>
        <authorList>
            <person name="Li J."/>
        </authorList>
    </citation>
    <scope>NUCLEOTIDE SEQUENCE [LARGE SCALE GENOMIC DNA]</scope>
    <source>
        <strain evidence="8 9">NEAU-Y5</strain>
    </source>
</reference>
<proteinExistence type="predicted"/>
<dbReference type="InterPro" id="IPR020846">
    <property type="entry name" value="MFS_dom"/>
</dbReference>
<evidence type="ECO:0000313" key="8">
    <source>
        <dbReference type="EMBL" id="MCA5894485.1"/>
    </source>
</evidence>
<feature type="transmembrane region" description="Helical" evidence="6">
    <location>
        <begin position="88"/>
        <end position="111"/>
    </location>
</feature>
<evidence type="ECO:0000256" key="3">
    <source>
        <dbReference type="ARBA" id="ARBA00022989"/>
    </source>
</evidence>
<keyword evidence="4 6" id="KW-0472">Membrane</keyword>
<feature type="transmembrane region" description="Helical" evidence="6">
    <location>
        <begin position="25"/>
        <end position="49"/>
    </location>
</feature>
<feature type="transmembrane region" description="Helical" evidence="6">
    <location>
        <begin position="278"/>
        <end position="299"/>
    </location>
</feature>
<gene>
    <name evidence="8" type="ORF">LEP48_14180</name>
</gene>
<dbReference type="PROSITE" id="PS50850">
    <property type="entry name" value="MFS"/>
    <property type="match status" value="1"/>
</dbReference>
<keyword evidence="3 6" id="KW-1133">Transmembrane helix</keyword>
<evidence type="ECO:0000259" key="7">
    <source>
        <dbReference type="PROSITE" id="PS50850"/>
    </source>
</evidence>
<feature type="transmembrane region" description="Helical" evidence="6">
    <location>
        <begin position="61"/>
        <end position="81"/>
    </location>
</feature>
<feature type="transmembrane region" description="Helical" evidence="6">
    <location>
        <begin position="352"/>
        <end position="373"/>
    </location>
</feature>
<evidence type="ECO:0000256" key="5">
    <source>
        <dbReference type="SAM" id="MobiDB-lite"/>
    </source>
</evidence>
<feature type="transmembrane region" description="Helical" evidence="6">
    <location>
        <begin position="311"/>
        <end position="332"/>
    </location>
</feature>
<dbReference type="RefSeq" id="WP_225566250.1">
    <property type="nucleotide sequence ID" value="NZ_JAIXCQ010000010.1"/>
</dbReference>
<evidence type="ECO:0000256" key="1">
    <source>
        <dbReference type="ARBA" id="ARBA00004651"/>
    </source>
</evidence>
<feature type="transmembrane region" description="Helical" evidence="6">
    <location>
        <begin position="394"/>
        <end position="412"/>
    </location>
</feature>
<dbReference type="EMBL" id="JAIXCQ010000010">
    <property type="protein sequence ID" value="MCA5894485.1"/>
    <property type="molecule type" value="Genomic_DNA"/>
</dbReference>
<feature type="region of interest" description="Disordered" evidence="5">
    <location>
        <begin position="1"/>
        <end position="20"/>
    </location>
</feature>
<dbReference type="PANTHER" id="PTHR23534:SF1">
    <property type="entry name" value="MAJOR FACILITATOR SUPERFAMILY PROTEIN"/>
    <property type="match status" value="1"/>
</dbReference>
<dbReference type="Gene3D" id="1.20.1250.20">
    <property type="entry name" value="MFS general substrate transporter like domains"/>
    <property type="match status" value="1"/>
</dbReference>